<reference evidence="9 10" key="1">
    <citation type="submission" date="2016-10" db="EMBL/GenBank/DDBJ databases">
        <authorList>
            <person name="de Groot N.N."/>
        </authorList>
    </citation>
    <scope>NUCLEOTIDE SEQUENCE [LARGE SCALE GENOMIC DNA]</scope>
    <source>
        <strain evidence="9 10">DSM 16077</strain>
    </source>
</reference>
<feature type="binding site" evidence="6">
    <location>
        <position position="232"/>
    </location>
    <ligand>
        <name>a divalent metal cation</name>
        <dbReference type="ChEBI" id="CHEBI:60240"/>
        <label>1</label>
    </ligand>
</feature>
<dbReference type="InterPro" id="IPR002467">
    <property type="entry name" value="Pept_M24A_MAP1"/>
</dbReference>
<evidence type="ECO:0000313" key="9">
    <source>
        <dbReference type="EMBL" id="SDM47863.1"/>
    </source>
</evidence>
<keyword evidence="10" id="KW-1185">Reference proteome</keyword>
<dbReference type="EC" id="3.4.11.18" evidence="6 7"/>
<dbReference type="InterPro" id="IPR001714">
    <property type="entry name" value="Pept_M24_MAP"/>
</dbReference>
<dbReference type="RefSeq" id="WP_091770403.1">
    <property type="nucleotide sequence ID" value="NZ_FNHG01000012.1"/>
</dbReference>
<dbReference type="Proteomes" id="UP000199759">
    <property type="component" value="Unassembled WGS sequence"/>
</dbReference>
<feature type="binding site" evidence="6">
    <location>
        <position position="201"/>
    </location>
    <ligand>
        <name>a divalent metal cation</name>
        <dbReference type="ChEBI" id="CHEBI:60240"/>
        <label>2</label>
        <note>catalytic</note>
    </ligand>
</feature>
<feature type="binding site" evidence="6">
    <location>
        <position position="94"/>
    </location>
    <ligand>
        <name>a divalent metal cation</name>
        <dbReference type="ChEBI" id="CHEBI:60240"/>
        <label>1</label>
    </ligand>
</feature>
<dbReference type="PANTHER" id="PTHR43330">
    <property type="entry name" value="METHIONINE AMINOPEPTIDASE"/>
    <property type="match status" value="1"/>
</dbReference>
<dbReference type="InterPro" id="IPR000994">
    <property type="entry name" value="Pept_M24"/>
</dbReference>
<dbReference type="HAMAP" id="MF_01974">
    <property type="entry name" value="MetAP_1"/>
    <property type="match status" value="1"/>
</dbReference>
<keyword evidence="3 6" id="KW-0645">Protease</keyword>
<evidence type="ECO:0000256" key="2">
    <source>
        <dbReference type="ARBA" id="ARBA00022438"/>
    </source>
</evidence>
<dbReference type="EMBL" id="FNHG01000012">
    <property type="protein sequence ID" value="SDM47863.1"/>
    <property type="molecule type" value="Genomic_DNA"/>
</dbReference>
<keyword evidence="2 6" id="KW-0031">Aminopeptidase</keyword>
<dbReference type="STRING" id="144026.SAMN04488568_11228"/>
<comment type="similarity">
    <text evidence="6">Belongs to the peptidase M24A family. Methionine aminopeptidase type 1 subfamily.</text>
</comment>
<keyword evidence="5 6" id="KW-0378">Hydrolase</keyword>
<evidence type="ECO:0000256" key="4">
    <source>
        <dbReference type="ARBA" id="ARBA00022723"/>
    </source>
</evidence>
<dbReference type="SUPFAM" id="SSF55920">
    <property type="entry name" value="Creatinase/aminopeptidase"/>
    <property type="match status" value="1"/>
</dbReference>
<sequence length="257" mass="28064">MTKTSEELALMAESGRLLASVFGLLDRTTLAGMSTLQVDELVEDYIVHDLEARPASLGQYGFEFVLNASINHVVCHGVPSKSDVLRDGDIVNFDITLEKNGFIADSSKTYLVGAVKPAARRLVKTTHDAMWKGIGAVRPGAHLGDIGWAIERHAKRNGYSVVREYCGHGIGREMHEEPQVLHFGKPGTGLVLREGMVFTIEPMLNHGRRYVRTEPDGWTVVTKDGSLSAQFEHTVAVTASGVSVLTLRPEEAARRAS</sequence>
<name>A0A1G9TJP1_9PROT</name>
<evidence type="ECO:0000256" key="6">
    <source>
        <dbReference type="HAMAP-Rule" id="MF_01974"/>
    </source>
</evidence>
<accession>A0A1G9TJP1</accession>
<dbReference type="CDD" id="cd01086">
    <property type="entry name" value="MetAP1"/>
    <property type="match status" value="1"/>
</dbReference>
<organism evidence="9 10">
    <name type="scientific">Maricaulis salignorans</name>
    <dbReference type="NCBI Taxonomy" id="144026"/>
    <lineage>
        <taxon>Bacteria</taxon>
        <taxon>Pseudomonadati</taxon>
        <taxon>Pseudomonadota</taxon>
        <taxon>Alphaproteobacteria</taxon>
        <taxon>Maricaulales</taxon>
        <taxon>Maricaulaceae</taxon>
        <taxon>Maricaulis</taxon>
    </lineage>
</organism>
<feature type="binding site" evidence="6">
    <location>
        <position position="232"/>
    </location>
    <ligand>
        <name>a divalent metal cation</name>
        <dbReference type="ChEBI" id="CHEBI:60240"/>
        <label>2</label>
        <note>catalytic</note>
    </ligand>
</feature>
<feature type="binding site" evidence="6">
    <location>
        <position position="105"/>
    </location>
    <ligand>
        <name>a divalent metal cation</name>
        <dbReference type="ChEBI" id="CHEBI:60240"/>
        <label>2</label>
        <note>catalytic</note>
    </ligand>
</feature>
<gene>
    <name evidence="6" type="primary">map</name>
    <name evidence="9" type="ORF">SAMN04488568_11228</name>
</gene>
<dbReference type="OrthoDB" id="9802055at2"/>
<comment type="subunit">
    <text evidence="6">Monomer.</text>
</comment>
<feature type="binding site" evidence="6">
    <location>
        <position position="105"/>
    </location>
    <ligand>
        <name>a divalent metal cation</name>
        <dbReference type="ChEBI" id="CHEBI:60240"/>
        <label>1</label>
    </ligand>
</feature>
<keyword evidence="4 6" id="KW-0479">Metal-binding</keyword>
<dbReference type="GO" id="GO:0004239">
    <property type="term" value="F:initiator methionyl aminopeptidase activity"/>
    <property type="evidence" value="ECO:0007669"/>
    <property type="project" value="UniProtKB-UniRule"/>
</dbReference>
<proteinExistence type="inferred from homology"/>
<dbReference type="PRINTS" id="PR00599">
    <property type="entry name" value="MAPEPTIDASE"/>
</dbReference>
<comment type="function">
    <text evidence="1 6">Removes the N-terminal methionine from nascent proteins. The N-terminal methionine is often cleaved when the second residue in the primary sequence is small and uncharged (Met-Ala-, Cys, Gly, Pro, Ser, Thr, or Val). Requires deformylation of the N(alpha)-formylated initiator methionine before it can be hydrolyzed.</text>
</comment>
<evidence type="ECO:0000256" key="7">
    <source>
        <dbReference type="RuleBase" id="RU003653"/>
    </source>
</evidence>
<evidence type="ECO:0000313" key="10">
    <source>
        <dbReference type="Proteomes" id="UP000199759"/>
    </source>
</evidence>
<dbReference type="GO" id="GO:0006508">
    <property type="term" value="P:proteolysis"/>
    <property type="evidence" value="ECO:0007669"/>
    <property type="project" value="UniProtKB-KW"/>
</dbReference>
<dbReference type="GO" id="GO:0005829">
    <property type="term" value="C:cytosol"/>
    <property type="evidence" value="ECO:0007669"/>
    <property type="project" value="TreeGrafter"/>
</dbReference>
<dbReference type="PROSITE" id="PS00680">
    <property type="entry name" value="MAP_1"/>
    <property type="match status" value="1"/>
</dbReference>
<feature type="binding site" evidence="6">
    <location>
        <position position="168"/>
    </location>
    <ligand>
        <name>a divalent metal cation</name>
        <dbReference type="ChEBI" id="CHEBI:60240"/>
        <label>2</label>
        <note>catalytic</note>
    </ligand>
</feature>
<protein>
    <recommendedName>
        <fullName evidence="6 7">Methionine aminopeptidase</fullName>
        <shortName evidence="6">MAP</shortName>
        <shortName evidence="6">MetAP</shortName>
        <ecNumber evidence="6 7">3.4.11.18</ecNumber>
    </recommendedName>
    <alternativeName>
        <fullName evidence="6">Peptidase M</fullName>
    </alternativeName>
</protein>
<feature type="binding site" evidence="6">
    <location>
        <position position="175"/>
    </location>
    <ligand>
        <name>substrate</name>
    </ligand>
</feature>
<comment type="cofactor">
    <cofactor evidence="6">
        <name>Co(2+)</name>
        <dbReference type="ChEBI" id="CHEBI:48828"/>
    </cofactor>
    <cofactor evidence="6">
        <name>Zn(2+)</name>
        <dbReference type="ChEBI" id="CHEBI:29105"/>
    </cofactor>
    <cofactor evidence="6">
        <name>Mn(2+)</name>
        <dbReference type="ChEBI" id="CHEBI:29035"/>
    </cofactor>
    <cofactor evidence="6">
        <name>Fe(2+)</name>
        <dbReference type="ChEBI" id="CHEBI:29033"/>
    </cofactor>
    <text evidence="6">Binds 2 divalent metal cations per subunit. Has a high-affinity and a low affinity metal-binding site. The true nature of the physiological cofactor is under debate. The enzyme is active with cobalt, zinc, manganese or divalent iron ions. Most likely, methionine aminopeptidases function as mononuclear Fe(2+)-metalloproteases under physiological conditions, and the catalytically relevant metal-binding site has been assigned to the histidine-containing high-affinity site.</text>
</comment>
<evidence type="ECO:0000256" key="5">
    <source>
        <dbReference type="ARBA" id="ARBA00022801"/>
    </source>
</evidence>
<feature type="domain" description="Peptidase M24" evidence="8">
    <location>
        <begin position="10"/>
        <end position="239"/>
    </location>
</feature>
<dbReference type="Gene3D" id="3.90.230.10">
    <property type="entry name" value="Creatinase/methionine aminopeptidase superfamily"/>
    <property type="match status" value="1"/>
</dbReference>
<dbReference type="NCBIfam" id="TIGR00500">
    <property type="entry name" value="met_pdase_I"/>
    <property type="match status" value="1"/>
</dbReference>
<comment type="catalytic activity">
    <reaction evidence="6 7">
        <text>Release of N-terminal amino acids, preferentially methionine, from peptides and arylamides.</text>
        <dbReference type="EC" id="3.4.11.18"/>
    </reaction>
</comment>
<dbReference type="AlphaFoldDB" id="A0A1G9TJP1"/>
<dbReference type="InterPro" id="IPR036005">
    <property type="entry name" value="Creatinase/aminopeptidase-like"/>
</dbReference>
<dbReference type="GO" id="GO:0070006">
    <property type="term" value="F:metalloaminopeptidase activity"/>
    <property type="evidence" value="ECO:0007669"/>
    <property type="project" value="UniProtKB-UniRule"/>
</dbReference>
<evidence type="ECO:0000259" key="8">
    <source>
        <dbReference type="Pfam" id="PF00557"/>
    </source>
</evidence>
<evidence type="ECO:0000256" key="3">
    <source>
        <dbReference type="ARBA" id="ARBA00022670"/>
    </source>
</evidence>
<dbReference type="Pfam" id="PF00557">
    <property type="entry name" value="Peptidase_M24"/>
    <property type="match status" value="1"/>
</dbReference>
<dbReference type="GO" id="GO:0046872">
    <property type="term" value="F:metal ion binding"/>
    <property type="evidence" value="ECO:0007669"/>
    <property type="project" value="UniProtKB-UniRule"/>
</dbReference>
<evidence type="ECO:0000256" key="1">
    <source>
        <dbReference type="ARBA" id="ARBA00002521"/>
    </source>
</evidence>
<feature type="binding site" evidence="6">
    <location>
        <position position="76"/>
    </location>
    <ligand>
        <name>substrate</name>
    </ligand>
</feature>
<dbReference type="PANTHER" id="PTHR43330:SF27">
    <property type="entry name" value="METHIONINE AMINOPEPTIDASE"/>
    <property type="match status" value="1"/>
</dbReference>